<evidence type="ECO:0000313" key="1">
    <source>
        <dbReference type="EMBL" id="CDW43862.1"/>
    </source>
</evidence>
<name>A0A0K2V158_LEPSM</name>
<dbReference type="AlphaFoldDB" id="A0A0K2V158"/>
<accession>A0A0K2V158</accession>
<dbReference type="EMBL" id="HACA01026501">
    <property type="protein sequence ID" value="CDW43862.1"/>
    <property type="molecule type" value="Transcribed_RNA"/>
</dbReference>
<proteinExistence type="predicted"/>
<organism evidence="1">
    <name type="scientific">Lepeophtheirus salmonis</name>
    <name type="common">Salmon louse</name>
    <name type="synonym">Caligus salmonis</name>
    <dbReference type="NCBI Taxonomy" id="72036"/>
    <lineage>
        <taxon>Eukaryota</taxon>
        <taxon>Metazoa</taxon>
        <taxon>Ecdysozoa</taxon>
        <taxon>Arthropoda</taxon>
        <taxon>Crustacea</taxon>
        <taxon>Multicrustacea</taxon>
        <taxon>Hexanauplia</taxon>
        <taxon>Copepoda</taxon>
        <taxon>Siphonostomatoida</taxon>
        <taxon>Caligidae</taxon>
        <taxon>Lepeophtheirus</taxon>
    </lineage>
</organism>
<sequence length="53" mass="6419">MFEGIEQTPCRKLGFEYYDRKDKQNMKTKGRLLSQYFLVQVSKIRLREFKSPS</sequence>
<protein>
    <submittedName>
        <fullName evidence="1">Uncharacterized protein</fullName>
    </submittedName>
</protein>
<reference evidence="1" key="1">
    <citation type="submission" date="2014-05" db="EMBL/GenBank/DDBJ databases">
        <authorList>
            <person name="Chronopoulou M."/>
        </authorList>
    </citation>
    <scope>NUCLEOTIDE SEQUENCE</scope>
    <source>
        <tissue evidence="1">Whole organism</tissue>
    </source>
</reference>